<dbReference type="WBParaSite" id="nRc.2.0.1.t06757-RA">
    <property type="protein sequence ID" value="nRc.2.0.1.t06757-RA"/>
    <property type="gene ID" value="nRc.2.0.1.g06757"/>
</dbReference>
<dbReference type="PROSITE" id="PS50026">
    <property type="entry name" value="EGF_3"/>
    <property type="match status" value="1"/>
</dbReference>
<evidence type="ECO:0000313" key="5">
    <source>
        <dbReference type="WBParaSite" id="nRc.2.0.1.t06757-RA"/>
    </source>
</evidence>
<name>A0A915HYV9_ROMCU</name>
<sequence length="229" mass="24879">MKKPSKATTRTTTTRKFSTTTIRKPTTTSTRKETTVSKPTTIVEKATTTKIVPTTTSKPTTRTSPMTKTSMTTTKASTTKISPTKKTPPTTKTPLTMKTPPMTNMPLTTKTPPTTKKPSTTKKLPEATTALEVAKPSTVAAANALSGVCGSSPCKNNGICREIRGKLTNSVQVFVGHVCLCQDRFTGYNCELEIGRFVGHIASPRLAYNKTAEDYCNLQRSFKSYCQLK</sequence>
<reference evidence="5" key="1">
    <citation type="submission" date="2022-11" db="UniProtKB">
        <authorList>
            <consortium name="WormBaseParasite"/>
        </authorList>
    </citation>
    <scope>IDENTIFICATION</scope>
</reference>
<keyword evidence="4" id="KW-1185">Reference proteome</keyword>
<evidence type="ECO:0000256" key="2">
    <source>
        <dbReference type="SAM" id="MobiDB-lite"/>
    </source>
</evidence>
<dbReference type="PROSITE" id="PS00022">
    <property type="entry name" value="EGF_1"/>
    <property type="match status" value="1"/>
</dbReference>
<feature type="disulfide bond" evidence="1">
    <location>
        <begin position="181"/>
        <end position="190"/>
    </location>
</feature>
<protein>
    <submittedName>
        <fullName evidence="5">EGF-like domain-containing protein</fullName>
    </submittedName>
</protein>
<proteinExistence type="predicted"/>
<feature type="region of interest" description="Disordered" evidence="2">
    <location>
        <begin position="1"/>
        <end position="123"/>
    </location>
</feature>
<dbReference type="AlphaFoldDB" id="A0A915HYV9"/>
<dbReference type="CDD" id="cd00054">
    <property type="entry name" value="EGF_CA"/>
    <property type="match status" value="1"/>
</dbReference>
<keyword evidence="1" id="KW-0245">EGF-like domain</keyword>
<dbReference type="SUPFAM" id="SSF57196">
    <property type="entry name" value="EGF/Laminin"/>
    <property type="match status" value="1"/>
</dbReference>
<evidence type="ECO:0000259" key="3">
    <source>
        <dbReference type="PROSITE" id="PS50026"/>
    </source>
</evidence>
<accession>A0A915HYV9</accession>
<feature type="compositionally biased region" description="Low complexity" evidence="2">
    <location>
        <begin position="48"/>
        <end position="122"/>
    </location>
</feature>
<dbReference type="SMART" id="SM00181">
    <property type="entry name" value="EGF"/>
    <property type="match status" value="1"/>
</dbReference>
<organism evidence="4 5">
    <name type="scientific">Romanomermis culicivorax</name>
    <name type="common">Nematode worm</name>
    <dbReference type="NCBI Taxonomy" id="13658"/>
    <lineage>
        <taxon>Eukaryota</taxon>
        <taxon>Metazoa</taxon>
        <taxon>Ecdysozoa</taxon>
        <taxon>Nematoda</taxon>
        <taxon>Enoplea</taxon>
        <taxon>Dorylaimia</taxon>
        <taxon>Mermithida</taxon>
        <taxon>Mermithoidea</taxon>
        <taxon>Mermithidae</taxon>
        <taxon>Romanomermis</taxon>
    </lineage>
</organism>
<dbReference type="InterPro" id="IPR000742">
    <property type="entry name" value="EGF"/>
</dbReference>
<evidence type="ECO:0000256" key="1">
    <source>
        <dbReference type="PROSITE-ProRule" id="PRU00076"/>
    </source>
</evidence>
<feature type="domain" description="EGF-like" evidence="3">
    <location>
        <begin position="145"/>
        <end position="191"/>
    </location>
</feature>
<keyword evidence="1" id="KW-1015">Disulfide bond</keyword>
<feature type="compositionally biased region" description="Low complexity" evidence="2">
    <location>
        <begin position="1"/>
        <end position="29"/>
    </location>
</feature>
<evidence type="ECO:0000313" key="4">
    <source>
        <dbReference type="Proteomes" id="UP000887565"/>
    </source>
</evidence>
<comment type="caution">
    <text evidence="1">Lacks conserved residue(s) required for the propagation of feature annotation.</text>
</comment>
<dbReference type="Gene3D" id="2.10.25.10">
    <property type="entry name" value="Laminin"/>
    <property type="match status" value="1"/>
</dbReference>
<dbReference type="Proteomes" id="UP000887565">
    <property type="component" value="Unplaced"/>
</dbReference>